<keyword evidence="5 6" id="KW-0472">Membrane</keyword>
<accession>A0ABU8LUV2</accession>
<dbReference type="Proteomes" id="UP001368654">
    <property type="component" value="Unassembled WGS sequence"/>
</dbReference>
<feature type="transmembrane region" description="Helical" evidence="6">
    <location>
        <begin position="235"/>
        <end position="253"/>
    </location>
</feature>
<dbReference type="InterPro" id="IPR050833">
    <property type="entry name" value="Poly_Biosynth_Transport"/>
</dbReference>
<feature type="transmembrane region" description="Helical" evidence="6">
    <location>
        <begin position="7"/>
        <end position="29"/>
    </location>
</feature>
<sequence length="424" mass="43255">MTFARSVVVSTAANVASPLSILLASAMVAQLFGPTGRGEVAAVNAVIVLAVAVASLGAPEALTYFIARNGIAAKAPKLAPLAVTLIGGSVITVATVGFSGVLSGHDPQLALVIQAASLTIVPSMFLALLRSGAAGRELWGLIAFERYVAAGARIAGLAIPFALGILTVNLAAVILVAAPLLGAVCYLWLPRQAGEPSGVRFGAFTGFALRSWSGTLAGMLAARLSQALLLPLSDAYQLGLFAVAVNLAEVLLISNQAFRDVVFASDSRSNDVALLARASRISGSIALVTAIAIALTSPMIIPLLFGEEFVAAVPMTAALSLGLVLGIPGSVAGMGLGARGRPGLRSVSLVAGLATNLTVLLVLAPIIGAWGAIIASIATSAVTSNLNFFHLRRHFGLRAGQFLWPNLADLALLVSIARRMMGKD</sequence>
<evidence type="ECO:0000256" key="5">
    <source>
        <dbReference type="ARBA" id="ARBA00023136"/>
    </source>
</evidence>
<evidence type="ECO:0000256" key="6">
    <source>
        <dbReference type="SAM" id="Phobius"/>
    </source>
</evidence>
<evidence type="ECO:0000256" key="3">
    <source>
        <dbReference type="ARBA" id="ARBA00022692"/>
    </source>
</evidence>
<evidence type="ECO:0000313" key="8">
    <source>
        <dbReference type="Proteomes" id="UP001368654"/>
    </source>
</evidence>
<name>A0ABU8LUV2_9MICO</name>
<reference evidence="7 8" key="1">
    <citation type="submission" date="2024-02" db="EMBL/GenBank/DDBJ databases">
        <authorList>
            <person name="Saticioglu I.B."/>
        </authorList>
    </citation>
    <scope>NUCLEOTIDE SEQUENCE [LARGE SCALE GENOMIC DNA]</scope>
    <source>
        <strain evidence="7 8">Mu-86</strain>
    </source>
</reference>
<comment type="subcellular location">
    <subcellularLocation>
        <location evidence="1">Cell membrane</location>
        <topology evidence="1">Multi-pass membrane protein</topology>
    </subcellularLocation>
</comment>
<dbReference type="PANTHER" id="PTHR30250:SF11">
    <property type="entry name" value="O-ANTIGEN TRANSPORTER-RELATED"/>
    <property type="match status" value="1"/>
</dbReference>
<keyword evidence="3 6" id="KW-0812">Transmembrane</keyword>
<evidence type="ECO:0000256" key="4">
    <source>
        <dbReference type="ARBA" id="ARBA00022989"/>
    </source>
</evidence>
<feature type="transmembrane region" description="Helical" evidence="6">
    <location>
        <begin position="402"/>
        <end position="421"/>
    </location>
</feature>
<evidence type="ECO:0000256" key="1">
    <source>
        <dbReference type="ARBA" id="ARBA00004651"/>
    </source>
</evidence>
<keyword evidence="8" id="KW-1185">Reference proteome</keyword>
<dbReference type="EMBL" id="JBBDGL010000003">
    <property type="protein sequence ID" value="MEJ1156001.1"/>
    <property type="molecule type" value="Genomic_DNA"/>
</dbReference>
<protein>
    <submittedName>
        <fullName evidence="7">Polysaccharide biosynthesis C-terminal domain-containing protein</fullName>
    </submittedName>
</protein>
<proteinExistence type="predicted"/>
<evidence type="ECO:0000256" key="2">
    <source>
        <dbReference type="ARBA" id="ARBA00022475"/>
    </source>
</evidence>
<feature type="transmembrane region" description="Helical" evidence="6">
    <location>
        <begin position="285"/>
        <end position="305"/>
    </location>
</feature>
<keyword evidence="4 6" id="KW-1133">Transmembrane helix</keyword>
<feature type="transmembrane region" description="Helical" evidence="6">
    <location>
        <begin position="108"/>
        <end position="129"/>
    </location>
</feature>
<dbReference type="RefSeq" id="WP_337338449.1">
    <property type="nucleotide sequence ID" value="NZ_JBBDGL010000003.1"/>
</dbReference>
<feature type="transmembrane region" description="Helical" evidence="6">
    <location>
        <begin position="78"/>
        <end position="102"/>
    </location>
</feature>
<dbReference type="PANTHER" id="PTHR30250">
    <property type="entry name" value="PST FAMILY PREDICTED COLANIC ACID TRANSPORTER"/>
    <property type="match status" value="1"/>
</dbReference>
<feature type="transmembrane region" description="Helical" evidence="6">
    <location>
        <begin position="41"/>
        <end position="66"/>
    </location>
</feature>
<comment type="caution">
    <text evidence="7">The sequence shown here is derived from an EMBL/GenBank/DDBJ whole genome shotgun (WGS) entry which is preliminary data.</text>
</comment>
<feature type="transmembrane region" description="Helical" evidence="6">
    <location>
        <begin position="317"/>
        <end position="337"/>
    </location>
</feature>
<feature type="transmembrane region" description="Helical" evidence="6">
    <location>
        <begin position="349"/>
        <end position="382"/>
    </location>
</feature>
<organism evidence="7 8">
    <name type="scientific">Microbacterium marmarense</name>
    <dbReference type="NCBI Taxonomy" id="3122051"/>
    <lineage>
        <taxon>Bacteria</taxon>
        <taxon>Bacillati</taxon>
        <taxon>Actinomycetota</taxon>
        <taxon>Actinomycetes</taxon>
        <taxon>Micrococcales</taxon>
        <taxon>Microbacteriaceae</taxon>
        <taxon>Microbacterium</taxon>
    </lineage>
</organism>
<gene>
    <name evidence="7" type="ORF">WDU96_10390</name>
</gene>
<keyword evidence="2" id="KW-1003">Cell membrane</keyword>
<evidence type="ECO:0000313" key="7">
    <source>
        <dbReference type="EMBL" id="MEJ1156001.1"/>
    </source>
</evidence>